<sequence length="279" mass="32734">MTREVYNTKIVQYSSNTFEIIHYRNPKIRRLGENGIKDTTPSCKKPSYDELYQQSHRIKRRIRHYLLCNDFDLFWTLTFDDAKINSHDYLIVKKKIRTWLKAQREKYGKFRYIFIPELHKNGRLHFHGVTGGFRPILTKARNTKTGRLIKKNGKQVYNVDSYQLGFSTVTKIDSSEKVANYITKYITKDLLAIPSGYKQPKYFSSRGLVKPTISYENLERNYFEGLTPSFSAGHLDNLEYKEDIAIYNISINDNGEIIQNTTDTIIKIRKEQGVYEAVD</sequence>
<dbReference type="InterPro" id="IPR056906">
    <property type="entry name" value="ORF2/G2P_dom"/>
</dbReference>
<organism evidence="2 3">
    <name type="scientific">Streptococcus suis R61</name>
    <dbReference type="NCBI Taxonomy" id="996306"/>
    <lineage>
        <taxon>Bacteria</taxon>
        <taxon>Bacillati</taxon>
        <taxon>Bacillota</taxon>
        <taxon>Bacilli</taxon>
        <taxon>Lactobacillales</taxon>
        <taxon>Streptococcaceae</taxon>
        <taxon>Streptococcus</taxon>
    </lineage>
</organism>
<evidence type="ECO:0000259" key="1">
    <source>
        <dbReference type="Pfam" id="PF23343"/>
    </source>
</evidence>
<evidence type="ECO:0000313" key="3">
    <source>
        <dbReference type="Proteomes" id="UP000004014"/>
    </source>
</evidence>
<dbReference type="Proteomes" id="UP000004014">
    <property type="component" value="Unassembled WGS sequence"/>
</dbReference>
<accession>A0AA87K4S9</accession>
<dbReference type="EMBL" id="AEYY01000004">
    <property type="protein sequence ID" value="EHC03794.1"/>
    <property type="molecule type" value="Genomic_DNA"/>
</dbReference>
<dbReference type="Pfam" id="PF23343">
    <property type="entry name" value="REP_ORF2-G2P"/>
    <property type="match status" value="1"/>
</dbReference>
<protein>
    <recommendedName>
        <fullName evidence="1">Replication-associated protein ORF2/G2P domain-containing protein</fullName>
    </recommendedName>
</protein>
<dbReference type="RefSeq" id="WP_002939641.1">
    <property type="nucleotide sequence ID" value="NZ_AEYY01000004.1"/>
</dbReference>
<feature type="domain" description="Replication-associated protein ORF2/G2P" evidence="1">
    <location>
        <begin position="73"/>
        <end position="189"/>
    </location>
</feature>
<dbReference type="AlphaFoldDB" id="A0AA87K4S9"/>
<reference evidence="2 3" key="1">
    <citation type="submission" date="2011-03" db="EMBL/GenBank/DDBJ databases">
        <title>Deep-sequencing identification of multiple resistance mechanism for the high antibiotic-resistance strain Streptococcus suis R61.</title>
        <authorList>
            <person name="Hu P."/>
            <person name="Yang M."/>
            <person name="Jin M."/>
            <person name="Xiao J."/>
        </authorList>
    </citation>
    <scope>NUCLEOTIDE SEQUENCE [LARGE SCALE GENOMIC DNA]</scope>
    <source>
        <strain evidence="2 3">R61</strain>
    </source>
</reference>
<comment type="caution">
    <text evidence="2">The sequence shown here is derived from an EMBL/GenBank/DDBJ whole genome shotgun (WGS) entry which is preliminary data.</text>
</comment>
<name>A0AA87K4S9_STRSU</name>
<evidence type="ECO:0000313" key="2">
    <source>
        <dbReference type="EMBL" id="EHC03794.1"/>
    </source>
</evidence>
<proteinExistence type="predicted"/>
<gene>
    <name evidence="2" type="ORF">SSUR61_0253</name>
</gene>